<dbReference type="Proteomes" id="UP000266841">
    <property type="component" value="Unassembled WGS sequence"/>
</dbReference>
<reference evidence="2 3" key="1">
    <citation type="journal article" date="2012" name="Genome Biol.">
        <title>Genome and low-iron response of an oceanic diatom adapted to chronic iron limitation.</title>
        <authorList>
            <person name="Lommer M."/>
            <person name="Specht M."/>
            <person name="Roy A.S."/>
            <person name="Kraemer L."/>
            <person name="Andreson R."/>
            <person name="Gutowska M.A."/>
            <person name="Wolf J."/>
            <person name="Bergner S.V."/>
            <person name="Schilhabel M.B."/>
            <person name="Klostermeier U.C."/>
            <person name="Beiko R.G."/>
            <person name="Rosenstiel P."/>
            <person name="Hippler M."/>
            <person name="Laroche J."/>
        </authorList>
    </citation>
    <scope>NUCLEOTIDE SEQUENCE [LARGE SCALE GENOMIC DNA]</scope>
    <source>
        <strain evidence="2 3">CCMP1005</strain>
    </source>
</reference>
<sequence length="178" mass="18985">MTRLRRTTASMRTLQRRQMLRRQPGLPPVEFAGRDGGRIRGKTPHPRGISVVLKGGSGARADAARRAPAVSVAAKASGTLPTTVLVGMGFAPEKATDVGHVRVATRMRVHPRKGGEWNGLSTQGAVFEGIFVDGSLREGKVTCANGEVQEGVYVIDEEGDYSLHGGRGKVTLKNGIMQ</sequence>
<evidence type="ECO:0000313" key="2">
    <source>
        <dbReference type="EMBL" id="EJK76232.1"/>
    </source>
</evidence>
<comment type="caution">
    <text evidence="2">The sequence shown here is derived from an EMBL/GenBank/DDBJ whole genome shotgun (WGS) entry which is preliminary data.</text>
</comment>
<dbReference type="OrthoDB" id="418492at2759"/>
<feature type="region of interest" description="Disordered" evidence="1">
    <location>
        <begin position="25"/>
        <end position="48"/>
    </location>
</feature>
<protein>
    <submittedName>
        <fullName evidence="2">Uncharacterized protein</fullName>
    </submittedName>
</protein>
<gene>
    <name evidence="2" type="ORF">THAOC_02019</name>
</gene>
<dbReference type="EMBL" id="AGNL01002430">
    <property type="protein sequence ID" value="EJK76232.1"/>
    <property type="molecule type" value="Genomic_DNA"/>
</dbReference>
<evidence type="ECO:0000313" key="3">
    <source>
        <dbReference type="Proteomes" id="UP000266841"/>
    </source>
</evidence>
<dbReference type="AlphaFoldDB" id="K0TQL0"/>
<accession>K0TQL0</accession>
<evidence type="ECO:0000256" key="1">
    <source>
        <dbReference type="SAM" id="MobiDB-lite"/>
    </source>
</evidence>
<name>K0TQL0_THAOC</name>
<organism evidence="2 3">
    <name type="scientific">Thalassiosira oceanica</name>
    <name type="common">Marine diatom</name>
    <dbReference type="NCBI Taxonomy" id="159749"/>
    <lineage>
        <taxon>Eukaryota</taxon>
        <taxon>Sar</taxon>
        <taxon>Stramenopiles</taxon>
        <taxon>Ochrophyta</taxon>
        <taxon>Bacillariophyta</taxon>
        <taxon>Coscinodiscophyceae</taxon>
        <taxon>Thalassiosirophycidae</taxon>
        <taxon>Thalassiosirales</taxon>
        <taxon>Thalassiosiraceae</taxon>
        <taxon>Thalassiosira</taxon>
    </lineage>
</organism>
<keyword evidence="3" id="KW-1185">Reference proteome</keyword>
<proteinExistence type="predicted"/>